<dbReference type="CDD" id="cd11541">
    <property type="entry name" value="NTP-PPase_u4"/>
    <property type="match status" value="1"/>
</dbReference>
<keyword evidence="3" id="KW-1185">Reference proteome</keyword>
<dbReference type="AlphaFoldDB" id="A0A0R2AZK7"/>
<proteinExistence type="predicted"/>
<sequence length="94" mass="10727">MELNDYQQLANRTLMGNEQVLTNLSLGLASESGEVIDLVKKYTFQGQDLDREILTRELGDALWYLSQIALWANIPFDEVGQMNIDSLAKRYSQD</sequence>
<feature type="domain" description="NTP pyrophosphohydrolase MazG-like" evidence="1">
    <location>
        <begin position="22"/>
        <end position="90"/>
    </location>
</feature>
<accession>A0A0R2AZK7</accession>
<dbReference type="InterPro" id="IPR004518">
    <property type="entry name" value="MazG-like_dom"/>
</dbReference>
<organism evidence="2 3">
    <name type="scientific">Lacticaseibacillus brantae DSM 23927</name>
    <dbReference type="NCBI Taxonomy" id="1423727"/>
    <lineage>
        <taxon>Bacteria</taxon>
        <taxon>Bacillati</taxon>
        <taxon>Bacillota</taxon>
        <taxon>Bacilli</taxon>
        <taxon>Lactobacillales</taxon>
        <taxon>Lactobacillaceae</taxon>
        <taxon>Lacticaseibacillus</taxon>
    </lineage>
</organism>
<dbReference type="OrthoDB" id="350573at2"/>
<dbReference type="Proteomes" id="UP000051672">
    <property type="component" value="Unassembled WGS sequence"/>
</dbReference>
<dbReference type="STRING" id="1423727.FC34_GL000275"/>
<reference evidence="2 3" key="1">
    <citation type="journal article" date="2015" name="Genome Announc.">
        <title>Expanding the biotechnology potential of lactobacilli through comparative genomics of 213 strains and associated genera.</title>
        <authorList>
            <person name="Sun Z."/>
            <person name="Harris H.M."/>
            <person name="McCann A."/>
            <person name="Guo C."/>
            <person name="Argimon S."/>
            <person name="Zhang W."/>
            <person name="Yang X."/>
            <person name="Jeffery I.B."/>
            <person name="Cooney J.C."/>
            <person name="Kagawa T.F."/>
            <person name="Liu W."/>
            <person name="Song Y."/>
            <person name="Salvetti E."/>
            <person name="Wrobel A."/>
            <person name="Rasinkangas P."/>
            <person name="Parkhill J."/>
            <person name="Rea M.C."/>
            <person name="O'Sullivan O."/>
            <person name="Ritari J."/>
            <person name="Douillard F.P."/>
            <person name="Paul Ross R."/>
            <person name="Yang R."/>
            <person name="Briner A.E."/>
            <person name="Felis G.E."/>
            <person name="de Vos W.M."/>
            <person name="Barrangou R."/>
            <person name="Klaenhammer T.R."/>
            <person name="Caufield P.W."/>
            <person name="Cui Y."/>
            <person name="Zhang H."/>
            <person name="O'Toole P.W."/>
        </authorList>
    </citation>
    <scope>NUCLEOTIDE SEQUENCE [LARGE SCALE GENOMIC DNA]</scope>
    <source>
        <strain evidence="2 3">DSM 23927</strain>
    </source>
</reference>
<evidence type="ECO:0000313" key="3">
    <source>
        <dbReference type="Proteomes" id="UP000051672"/>
    </source>
</evidence>
<dbReference type="RefSeq" id="WP_057893593.1">
    <property type="nucleotide sequence ID" value="NZ_AYZQ01000001.1"/>
</dbReference>
<evidence type="ECO:0000259" key="1">
    <source>
        <dbReference type="Pfam" id="PF03819"/>
    </source>
</evidence>
<dbReference type="PATRIC" id="fig|1423727.3.peg.278"/>
<dbReference type="EMBL" id="AYZQ01000001">
    <property type="protein sequence ID" value="KRM72567.1"/>
    <property type="molecule type" value="Genomic_DNA"/>
</dbReference>
<protein>
    <recommendedName>
        <fullName evidence="1">NTP pyrophosphohydrolase MazG-like domain-containing protein</fullName>
    </recommendedName>
</protein>
<gene>
    <name evidence="2" type="ORF">FC34_GL000275</name>
</gene>
<dbReference type="PIRSF" id="PIRSF006639">
    <property type="entry name" value="UCP006639_pph"/>
    <property type="match status" value="1"/>
</dbReference>
<evidence type="ECO:0000313" key="2">
    <source>
        <dbReference type="EMBL" id="KRM72567.1"/>
    </source>
</evidence>
<dbReference type="InterPro" id="IPR011379">
    <property type="entry name" value="MazG-related_GP37"/>
</dbReference>
<comment type="caution">
    <text evidence="2">The sequence shown here is derived from an EMBL/GenBank/DDBJ whole genome shotgun (WGS) entry which is preliminary data.</text>
</comment>
<dbReference type="Pfam" id="PF03819">
    <property type="entry name" value="MazG"/>
    <property type="match status" value="1"/>
</dbReference>
<dbReference type="SUPFAM" id="SSF101386">
    <property type="entry name" value="all-alpha NTP pyrophosphatases"/>
    <property type="match status" value="1"/>
</dbReference>
<dbReference type="Gene3D" id="1.10.287.1080">
    <property type="entry name" value="MazG-like"/>
    <property type="match status" value="1"/>
</dbReference>
<name>A0A0R2AZK7_9LACO</name>